<protein>
    <submittedName>
        <fullName evidence="1">Uncharacterized protein</fullName>
    </submittedName>
</protein>
<accession>A0ACC3CCN0</accession>
<name>A0ACC3CCN0_PYRYE</name>
<reference evidence="1" key="1">
    <citation type="submission" date="2019-11" db="EMBL/GenBank/DDBJ databases">
        <title>Nori genome reveals adaptations in red seaweeds to the harsh intertidal environment.</title>
        <authorList>
            <person name="Wang D."/>
            <person name="Mao Y."/>
        </authorList>
    </citation>
    <scope>NUCLEOTIDE SEQUENCE</scope>
    <source>
        <tissue evidence="1">Gametophyte</tissue>
    </source>
</reference>
<sequence length="270" mass="26540">MVQTTAPCDRPVPTFTMELDNVTAAVTAAADDLPLPRLLATVLLPAAAATDGAYQRLDAALRADTGRPPAAGGSGGGRGGDGISAAAAVAAAMETPGGPPAYAITCANVTEDLKVSAEVLTALSLVLTARPRDDAPYAAAAAVVERLQGAEASRLVATVSLHVLRRAAAHGVGGGASRSPLPRSMVAAAAASGALAAEADGHDGGGVNSGNGDATAASPPPPVVDADRISRAVRSLATAEEAVRDVLDEVREMIADAEGDEAGGGNGDEV</sequence>
<proteinExistence type="predicted"/>
<organism evidence="1 2">
    <name type="scientific">Pyropia yezoensis</name>
    <name type="common">Susabi-nori</name>
    <name type="synonym">Porphyra yezoensis</name>
    <dbReference type="NCBI Taxonomy" id="2788"/>
    <lineage>
        <taxon>Eukaryota</taxon>
        <taxon>Rhodophyta</taxon>
        <taxon>Bangiophyceae</taxon>
        <taxon>Bangiales</taxon>
        <taxon>Bangiaceae</taxon>
        <taxon>Pyropia</taxon>
    </lineage>
</organism>
<evidence type="ECO:0000313" key="1">
    <source>
        <dbReference type="EMBL" id="KAK1868005.1"/>
    </source>
</evidence>
<gene>
    <name evidence="1" type="ORF">I4F81_010502</name>
</gene>
<dbReference type="Proteomes" id="UP000798662">
    <property type="component" value="Chromosome 3"/>
</dbReference>
<dbReference type="EMBL" id="CM020620">
    <property type="protein sequence ID" value="KAK1868005.1"/>
    <property type="molecule type" value="Genomic_DNA"/>
</dbReference>
<keyword evidence="2" id="KW-1185">Reference proteome</keyword>
<comment type="caution">
    <text evidence="1">The sequence shown here is derived from an EMBL/GenBank/DDBJ whole genome shotgun (WGS) entry which is preliminary data.</text>
</comment>
<evidence type="ECO:0000313" key="2">
    <source>
        <dbReference type="Proteomes" id="UP000798662"/>
    </source>
</evidence>